<dbReference type="EC" id="4.1.1.11" evidence="9"/>
<dbReference type="GO" id="GO:0015940">
    <property type="term" value="P:pantothenate biosynthetic process"/>
    <property type="evidence" value="ECO:0007669"/>
    <property type="project" value="UniProtKB-UniRule"/>
</dbReference>
<feature type="active site" description="Schiff-base intermediate with substrate; via pyruvic acid" evidence="9 10">
    <location>
        <position position="25"/>
    </location>
</feature>
<evidence type="ECO:0000256" key="3">
    <source>
        <dbReference type="ARBA" id="ARBA00022793"/>
    </source>
</evidence>
<dbReference type="InterPro" id="IPR009010">
    <property type="entry name" value="Asp_de-COase-like_dom_sf"/>
</dbReference>
<dbReference type="HAMAP" id="MF_00446">
    <property type="entry name" value="PanD"/>
    <property type="match status" value="1"/>
</dbReference>
<dbReference type="AlphaFoldDB" id="H5SIN0"/>
<comment type="subunit">
    <text evidence="9">Heterooctamer of four alpha and four beta subunits.</text>
</comment>
<feature type="active site" description="Proton donor" evidence="9 10">
    <location>
        <position position="58"/>
    </location>
</feature>
<comment type="similarity">
    <text evidence="9">Belongs to the PanD family.</text>
</comment>
<feature type="modified residue" description="Pyruvic acid (Ser)" evidence="9 12">
    <location>
        <position position="25"/>
    </location>
</feature>
<gene>
    <name evidence="9" type="primary">panD</name>
    <name evidence="14" type="ORF">HGMM_F33H03C25</name>
</gene>
<keyword evidence="1 9" id="KW-0963">Cytoplasm</keyword>
<feature type="chain" id="PRO_5013998175" description="Aspartate 1-decarboxylase alpha chain" evidence="9 13">
    <location>
        <begin position="25"/>
        <end position="128"/>
    </location>
</feature>
<dbReference type="Pfam" id="PF02261">
    <property type="entry name" value="Asp_decarbox"/>
    <property type="match status" value="1"/>
</dbReference>
<organism evidence="14">
    <name type="scientific">uncultured Bacteroidota bacterium</name>
    <dbReference type="NCBI Taxonomy" id="152509"/>
    <lineage>
        <taxon>Bacteria</taxon>
        <taxon>Pseudomonadati</taxon>
        <taxon>Bacteroidota</taxon>
        <taxon>environmental samples</taxon>
    </lineage>
</organism>
<dbReference type="Gene3D" id="2.40.40.20">
    <property type="match status" value="1"/>
</dbReference>
<evidence type="ECO:0000256" key="7">
    <source>
        <dbReference type="ARBA" id="ARBA00023270"/>
    </source>
</evidence>
<evidence type="ECO:0000256" key="9">
    <source>
        <dbReference type="HAMAP-Rule" id="MF_00446"/>
    </source>
</evidence>
<evidence type="ECO:0000256" key="11">
    <source>
        <dbReference type="PIRSR" id="PIRSR006246-2"/>
    </source>
</evidence>
<keyword evidence="3 9" id="KW-0210">Decarboxylase</keyword>
<evidence type="ECO:0000256" key="12">
    <source>
        <dbReference type="PIRSR" id="PIRSR006246-3"/>
    </source>
</evidence>
<feature type="binding site" evidence="9 11">
    <location>
        <begin position="73"/>
        <end position="75"/>
    </location>
    <ligand>
        <name>substrate</name>
    </ligand>
</feature>
<evidence type="ECO:0000256" key="13">
    <source>
        <dbReference type="PIRSR" id="PIRSR006246-5"/>
    </source>
</evidence>
<keyword evidence="5 9" id="KW-0865">Zymogen</keyword>
<dbReference type="NCBIfam" id="TIGR00223">
    <property type="entry name" value="panD"/>
    <property type="match status" value="1"/>
</dbReference>
<feature type="chain" id="PRO_5013998172" description="Aspartate 1-decarboxylase beta chain" evidence="9 13">
    <location>
        <begin position="1"/>
        <end position="24"/>
    </location>
</feature>
<evidence type="ECO:0000256" key="10">
    <source>
        <dbReference type="PIRSR" id="PIRSR006246-1"/>
    </source>
</evidence>
<keyword evidence="2 9" id="KW-0566">Pantothenate biosynthesis</keyword>
<comment type="subcellular location">
    <subcellularLocation>
        <location evidence="9">Cytoplasm</location>
    </subcellularLocation>
</comment>
<dbReference type="EMBL" id="AP011735">
    <property type="protein sequence ID" value="BAL56016.1"/>
    <property type="molecule type" value="Genomic_DNA"/>
</dbReference>
<dbReference type="PANTHER" id="PTHR21012">
    <property type="entry name" value="ASPARTATE 1-DECARBOXYLASE"/>
    <property type="match status" value="1"/>
</dbReference>
<protein>
    <recommendedName>
        <fullName evidence="9">Aspartate 1-decarboxylase</fullName>
        <ecNumber evidence="9">4.1.1.11</ecNumber>
    </recommendedName>
    <alternativeName>
        <fullName evidence="9">Aspartate alpha-decarboxylase</fullName>
    </alternativeName>
    <component>
        <recommendedName>
            <fullName evidence="9">Aspartate 1-decarboxylase beta chain</fullName>
        </recommendedName>
    </component>
    <component>
        <recommendedName>
            <fullName evidence="9">Aspartate 1-decarboxylase alpha chain</fullName>
        </recommendedName>
    </component>
</protein>
<evidence type="ECO:0000256" key="2">
    <source>
        <dbReference type="ARBA" id="ARBA00022655"/>
    </source>
</evidence>
<proteinExistence type="inferred from homology"/>
<comment type="function">
    <text evidence="9">Catalyzes the pyruvoyl-dependent decarboxylation of aspartate to produce beta-alanine.</text>
</comment>
<keyword evidence="6 9" id="KW-0456">Lyase</keyword>
<accession>H5SIN0</accession>
<dbReference type="InterPro" id="IPR003190">
    <property type="entry name" value="Asp_decarbox"/>
</dbReference>
<evidence type="ECO:0000256" key="8">
    <source>
        <dbReference type="ARBA" id="ARBA00023317"/>
    </source>
</evidence>
<reference evidence="14" key="1">
    <citation type="journal article" date="2005" name="Environ. Microbiol.">
        <title>Genetic and functional properties of uncultivated thermophilic crenarchaeotes from a subsurface gold mine as revealed by analysis of genome fragments.</title>
        <authorList>
            <person name="Nunoura T."/>
            <person name="Hirayama H."/>
            <person name="Takami H."/>
            <person name="Oida H."/>
            <person name="Nishi S."/>
            <person name="Shimamura S."/>
            <person name="Suzuki Y."/>
            <person name="Inagaki F."/>
            <person name="Takai K."/>
            <person name="Nealson K.H."/>
            <person name="Horikoshi K."/>
        </authorList>
    </citation>
    <scope>NUCLEOTIDE SEQUENCE</scope>
</reference>
<evidence type="ECO:0000256" key="4">
    <source>
        <dbReference type="ARBA" id="ARBA00022813"/>
    </source>
</evidence>
<dbReference type="PANTHER" id="PTHR21012:SF0">
    <property type="entry name" value="ASPARTATE 1-DECARBOXYLASE"/>
    <property type="match status" value="1"/>
</dbReference>
<dbReference type="GO" id="GO:0005829">
    <property type="term" value="C:cytosol"/>
    <property type="evidence" value="ECO:0007669"/>
    <property type="project" value="TreeGrafter"/>
</dbReference>
<keyword evidence="4 9" id="KW-0068">Autocatalytic cleavage</keyword>
<dbReference type="SUPFAM" id="SSF50692">
    <property type="entry name" value="ADC-like"/>
    <property type="match status" value="1"/>
</dbReference>
<dbReference type="GO" id="GO:0004068">
    <property type="term" value="F:aspartate 1-decarboxylase activity"/>
    <property type="evidence" value="ECO:0007669"/>
    <property type="project" value="UniProtKB-UniRule"/>
</dbReference>
<comment type="pathway">
    <text evidence="9">Cofactor biosynthesis; (R)-pantothenate biosynthesis; beta-alanine from L-aspartate: step 1/1.</text>
</comment>
<keyword evidence="8 9" id="KW-0670">Pyruvate</keyword>
<evidence type="ECO:0000256" key="6">
    <source>
        <dbReference type="ARBA" id="ARBA00023239"/>
    </source>
</evidence>
<sequence length="128" mass="14227">MRRIMFKSKIHRATITEANLHYEGSLTLDSLLMEAADMLPYEQVSVLNINNGERFETYVIPGARGSGVVCLNGAAARKGQVGDRVIILTYAEMTDEEAHRHHPTVVLVDDANTIVDISHAVQAHRMIE</sequence>
<dbReference type="UniPathway" id="UPA00028">
    <property type="reaction ID" value="UER00002"/>
</dbReference>
<reference evidence="14" key="2">
    <citation type="journal article" date="2012" name="PLoS ONE">
        <title>A Deeply Branching Thermophilic Bacterium with an Ancient Acetyl-CoA Pathway Dominates a Subsurface Ecosystem.</title>
        <authorList>
            <person name="Takami H."/>
            <person name="Noguchi H."/>
            <person name="Takaki Y."/>
            <person name="Uchiyama I."/>
            <person name="Toyoda A."/>
            <person name="Nishi S."/>
            <person name="Chee G.-J."/>
            <person name="Arai W."/>
            <person name="Nunoura T."/>
            <person name="Itoh T."/>
            <person name="Hattori M."/>
            <person name="Takai K."/>
        </authorList>
    </citation>
    <scope>NUCLEOTIDE SEQUENCE</scope>
</reference>
<comment type="cofactor">
    <cofactor evidence="9 10">
        <name>pyruvate</name>
        <dbReference type="ChEBI" id="CHEBI:15361"/>
    </cofactor>
    <text evidence="9 10">Binds 1 pyruvoyl group covalently per subunit.</text>
</comment>
<dbReference type="CDD" id="cd06919">
    <property type="entry name" value="Asp_decarbox"/>
    <property type="match status" value="1"/>
</dbReference>
<evidence type="ECO:0000256" key="1">
    <source>
        <dbReference type="ARBA" id="ARBA00022490"/>
    </source>
</evidence>
<keyword evidence="7 9" id="KW-0704">Schiff base</keyword>
<name>H5SIN0_9BACT</name>
<dbReference type="GO" id="GO:0006523">
    <property type="term" value="P:alanine biosynthetic process"/>
    <property type="evidence" value="ECO:0007669"/>
    <property type="project" value="InterPro"/>
</dbReference>
<feature type="binding site" evidence="9 11">
    <location>
        <position position="57"/>
    </location>
    <ligand>
        <name>substrate</name>
    </ligand>
</feature>
<comment type="catalytic activity">
    <reaction evidence="9">
        <text>L-aspartate + H(+) = beta-alanine + CO2</text>
        <dbReference type="Rhea" id="RHEA:19497"/>
        <dbReference type="ChEBI" id="CHEBI:15378"/>
        <dbReference type="ChEBI" id="CHEBI:16526"/>
        <dbReference type="ChEBI" id="CHEBI:29991"/>
        <dbReference type="ChEBI" id="CHEBI:57966"/>
        <dbReference type="EC" id="4.1.1.11"/>
    </reaction>
</comment>
<evidence type="ECO:0000313" key="14">
    <source>
        <dbReference type="EMBL" id="BAL56016.1"/>
    </source>
</evidence>
<comment type="PTM">
    <text evidence="9 12">Is synthesized initially as an inactive proenzyme, which is activated by self-cleavage at a specific serine bond to produce a beta-subunit with a hydroxyl group at its C-terminus and an alpha-subunit with a pyruvoyl group at its N-terminus.</text>
</comment>
<dbReference type="PIRSF" id="PIRSF006246">
    <property type="entry name" value="Asp_decarbox"/>
    <property type="match status" value="1"/>
</dbReference>
<evidence type="ECO:0000256" key="5">
    <source>
        <dbReference type="ARBA" id="ARBA00023145"/>
    </source>
</evidence>